<dbReference type="Pfam" id="PF19653">
    <property type="entry name" value="DUF6156"/>
    <property type="match status" value="1"/>
</dbReference>
<evidence type="ECO:0000313" key="2">
    <source>
        <dbReference type="Proteomes" id="UP001320326"/>
    </source>
</evidence>
<keyword evidence="2" id="KW-1185">Reference proteome</keyword>
<gene>
    <name evidence="1" type="ORF">MIZ01_0803</name>
</gene>
<sequence>MDAARDQRREALRFFVTYTGVKLPFKLVNELQAGEVENRNTYFRGYFDTQDRLSGFDKLAYGEIELAHRYTYHDNGKLSAAEITDIDGETTLLVFDTEGNAQ</sequence>
<proteinExistence type="predicted"/>
<dbReference type="AlphaFoldDB" id="A0AAN1X9K3"/>
<dbReference type="RefSeq" id="WP_237248172.1">
    <property type="nucleotide sequence ID" value="NZ_AP023423.1"/>
</dbReference>
<dbReference type="KEGG" id="seme:MIZ01_0803"/>
<name>A0AAN1X9K3_9PROT</name>
<dbReference type="Proteomes" id="UP001320326">
    <property type="component" value="Chromosome"/>
</dbReference>
<reference evidence="1 2" key="1">
    <citation type="journal article" date="2022" name="Int. J. Syst. Evol. Microbiol.">
        <title>&lt;i&gt;Sideroxyarcus emersonii&lt;/i&gt; gen. nov. sp. nov., a neutrophilic, microaerobic iron- and thiosulfate-oxidizing bacterium isolated from iron-rich wetland sediment.</title>
        <authorList>
            <person name="Kato S."/>
            <person name="Itoh T."/>
            <person name="Iino T."/>
            <person name="Ohkuma M."/>
        </authorList>
    </citation>
    <scope>NUCLEOTIDE SEQUENCE [LARGE SCALE GENOMIC DNA]</scope>
    <source>
        <strain evidence="1 2">MIZ01</strain>
    </source>
</reference>
<accession>A0AAN1X9K3</accession>
<protein>
    <submittedName>
        <fullName evidence="1">Uncharacterized protein</fullName>
    </submittedName>
</protein>
<evidence type="ECO:0000313" key="1">
    <source>
        <dbReference type="EMBL" id="BCK87033.1"/>
    </source>
</evidence>
<dbReference type="EMBL" id="AP023423">
    <property type="protein sequence ID" value="BCK87033.1"/>
    <property type="molecule type" value="Genomic_DNA"/>
</dbReference>
<organism evidence="1 2">
    <name type="scientific">Sideroxyarcus emersonii</name>
    <dbReference type="NCBI Taxonomy" id="2764705"/>
    <lineage>
        <taxon>Bacteria</taxon>
        <taxon>Pseudomonadati</taxon>
        <taxon>Pseudomonadota</taxon>
        <taxon>Betaproteobacteria</taxon>
        <taxon>Nitrosomonadales</taxon>
        <taxon>Gallionellaceae</taxon>
        <taxon>Sideroxyarcus</taxon>
    </lineage>
</organism>
<dbReference type="InterPro" id="IPR046154">
    <property type="entry name" value="DUF6156"/>
</dbReference>